<dbReference type="Gene3D" id="3.40.50.10190">
    <property type="entry name" value="BRCT domain"/>
    <property type="match status" value="1"/>
</dbReference>
<dbReference type="PANTHER" id="PTHR47776:SF2">
    <property type="entry name" value="RING-TYPE E3 UBIQUITIN TRANSFERASE BRCA1"/>
    <property type="match status" value="1"/>
</dbReference>
<feature type="region of interest" description="Disordered" evidence="8">
    <location>
        <begin position="600"/>
        <end position="732"/>
    </location>
</feature>
<dbReference type="Proteomes" id="UP000822688">
    <property type="component" value="Chromosome 6"/>
</dbReference>
<evidence type="ECO:0000256" key="1">
    <source>
        <dbReference type="ARBA" id="ARBA00004286"/>
    </source>
</evidence>
<dbReference type="Pfam" id="PF00097">
    <property type="entry name" value="zf-C3HC4"/>
    <property type="match status" value="1"/>
</dbReference>
<dbReference type="InterPro" id="IPR011011">
    <property type="entry name" value="Znf_FYVE_PHD"/>
</dbReference>
<protein>
    <recommendedName>
        <fullName evidence="6">RING-type E3 ubiquitin transferase BRCA1</fullName>
    </recommendedName>
</protein>
<accession>A0A8T0HE40</accession>
<feature type="compositionally biased region" description="Polar residues" evidence="8">
    <location>
        <begin position="759"/>
        <end position="781"/>
    </location>
</feature>
<dbReference type="Gene3D" id="2.60.200.20">
    <property type="match status" value="1"/>
</dbReference>
<evidence type="ECO:0000256" key="3">
    <source>
        <dbReference type="ARBA" id="ARBA00022723"/>
    </source>
</evidence>
<dbReference type="SUPFAM" id="SSF49879">
    <property type="entry name" value="SMAD/FHA domain"/>
    <property type="match status" value="1"/>
</dbReference>
<feature type="compositionally biased region" description="Basic and acidic residues" evidence="8">
    <location>
        <begin position="401"/>
        <end position="410"/>
    </location>
</feature>
<dbReference type="SUPFAM" id="SSF52113">
    <property type="entry name" value="BRCT domain"/>
    <property type="match status" value="1"/>
</dbReference>
<feature type="compositionally biased region" description="Basic residues" evidence="8">
    <location>
        <begin position="611"/>
        <end position="620"/>
    </location>
</feature>
<dbReference type="InterPro" id="IPR001841">
    <property type="entry name" value="Znf_RING"/>
</dbReference>
<comment type="subcellular location">
    <subcellularLocation>
        <location evidence="1">Chromosome</location>
    </subcellularLocation>
</comment>
<dbReference type="PROSITE" id="PS00518">
    <property type="entry name" value="ZF_RING_1"/>
    <property type="match status" value="1"/>
</dbReference>
<evidence type="ECO:0000313" key="11">
    <source>
        <dbReference type="EMBL" id="KAG0568708.1"/>
    </source>
</evidence>
<dbReference type="InterPro" id="IPR001357">
    <property type="entry name" value="BRCT_dom"/>
</dbReference>
<evidence type="ECO:0000256" key="5">
    <source>
        <dbReference type="ARBA" id="ARBA00022833"/>
    </source>
</evidence>
<dbReference type="GO" id="GO:0008270">
    <property type="term" value="F:zinc ion binding"/>
    <property type="evidence" value="ECO:0007669"/>
    <property type="project" value="UniProtKB-KW"/>
</dbReference>
<dbReference type="EMBL" id="CM026427">
    <property type="protein sequence ID" value="KAG0568708.1"/>
    <property type="molecule type" value="Genomic_DNA"/>
</dbReference>
<feature type="region of interest" description="Disordered" evidence="8">
    <location>
        <begin position="401"/>
        <end position="444"/>
    </location>
</feature>
<organism evidence="11 12">
    <name type="scientific">Ceratodon purpureus</name>
    <name type="common">Fire moss</name>
    <name type="synonym">Dicranum purpureum</name>
    <dbReference type="NCBI Taxonomy" id="3225"/>
    <lineage>
        <taxon>Eukaryota</taxon>
        <taxon>Viridiplantae</taxon>
        <taxon>Streptophyta</taxon>
        <taxon>Embryophyta</taxon>
        <taxon>Bryophyta</taxon>
        <taxon>Bryophytina</taxon>
        <taxon>Bryopsida</taxon>
        <taxon>Dicranidae</taxon>
        <taxon>Pseudoditrichales</taxon>
        <taxon>Ditrichaceae</taxon>
        <taxon>Ceratodon</taxon>
    </lineage>
</organism>
<name>A0A8T0HE40_CERPU</name>
<keyword evidence="12" id="KW-1185">Reference proteome</keyword>
<dbReference type="InterPro" id="IPR017907">
    <property type="entry name" value="Znf_RING_CS"/>
</dbReference>
<dbReference type="PANTHER" id="PTHR47776">
    <property type="entry name" value="F5A8.9 PROTEIN"/>
    <property type="match status" value="1"/>
</dbReference>
<feature type="domain" description="BRCT" evidence="10">
    <location>
        <begin position="437"/>
        <end position="528"/>
    </location>
</feature>
<evidence type="ECO:0000256" key="4">
    <source>
        <dbReference type="ARBA" id="ARBA00022771"/>
    </source>
</evidence>
<evidence type="ECO:0000256" key="2">
    <source>
        <dbReference type="ARBA" id="ARBA00022454"/>
    </source>
</evidence>
<evidence type="ECO:0000256" key="8">
    <source>
        <dbReference type="SAM" id="MobiDB-lite"/>
    </source>
</evidence>
<dbReference type="PROSITE" id="PS50172">
    <property type="entry name" value="BRCT"/>
    <property type="match status" value="1"/>
</dbReference>
<feature type="compositionally biased region" description="Acidic residues" evidence="8">
    <location>
        <begin position="422"/>
        <end position="437"/>
    </location>
</feature>
<proteinExistence type="predicted"/>
<dbReference type="SUPFAM" id="SSF57850">
    <property type="entry name" value="RING/U-box"/>
    <property type="match status" value="1"/>
</dbReference>
<feature type="compositionally biased region" description="Basic and acidic residues" evidence="8">
    <location>
        <begin position="657"/>
        <end position="669"/>
    </location>
</feature>
<dbReference type="InterPro" id="IPR008984">
    <property type="entry name" value="SMAD_FHA_dom_sf"/>
</dbReference>
<feature type="region of interest" description="Disordered" evidence="8">
    <location>
        <begin position="756"/>
        <end position="781"/>
    </location>
</feature>
<comment type="caution">
    <text evidence="11">The sequence shown here is derived from an EMBL/GenBank/DDBJ whole genome shotgun (WGS) entry which is preliminary data.</text>
</comment>
<sequence length="1025" mass="112381">MLDSALLKPSNGETLVLNNGVTWIGRGSFLASDKAHLLCSRRQACLNLTATRLVLECHGINPLVFVVCHARNFHGIEETPASELFQLQKGEAVELTDGDQFYYAAMECLLTVVIRMNSPSQIPGDALELALQQASNARVEEEQLDVEIGEELRCPAEDCGTSEPQNFLLTNDPVMCASSSQAVAASHCPGVDRPRESFVAFEPSGNPALNCPVLEKPRDGSVRAEQEDSDSLGLDAYDCAAPGVRPFRREEILFPVENDNSVGMYVSQQIRADNRTDEALARSTAHEVLGDGICPQSSINGEGCRPLNDIPDDLPCEAPSGQRETQDYNPIMSSETVDGRSIEDDLIPSEPARDVAFGDVGDCLGNILNLDLDHPDDDTLSRSPLSGIREGCLEKLQEKEHLEVSGRASEREDDPGMSAIEREDDPVMSADVEDESWPDGPVDGMEPVIASVSGYEGADKQNLVKLINKTGAGFTGVFSKANTHLVCWSFHGKKFDKAMKLHKVVVNHQWFEDCLRAGKRLSEDPYKLRSGEDVGPLKWKQPLPPPVTAQAEPSNGAANQYLGDRGASFWNTIDEEINMDQQGQVETSYRKYLPGPSRQAGVATVEAGHTGGRKSRRLIKRSGAEVHIDPLTVEQENLVRENPSPPASSSGRAGESYQRRTGEFVRDMEQGYYTRRRKSASAALHNPVQVQGHETKRRKSASSVLERGIDGQEQGAVRNSLDNLTGRGRPLSSVAPDREFTVVNLADDDVREVRLRVPQASSAQATEGTNAETTRDTSLQDLQPSQLDKEVACAICLVEAKSSSEGLLECGHKYCYKCIFTWTIQEGKGPGCPLCPLCKASFDFITRHEVSSSGKLDETVVVVGKKESGSSTRTQRTVVLDHVCIQCGNSDSESLLIRCGTCANRAIHNFCMDPPAPPPWFCPGCMHGHHRDSMRLAWNQFLPGPSTSAYGDSTQEIRPVTRPSNVRRRNTQPYALRRPSRPVSTYRPSLHTELTQNMGPVRRRNVVGQHSLRSWLSNDTSNGDL</sequence>
<reference evidence="11 12" key="1">
    <citation type="submission" date="2020-06" db="EMBL/GenBank/DDBJ databases">
        <title>WGS assembly of Ceratodon purpureus strain R40.</title>
        <authorList>
            <person name="Carey S.B."/>
            <person name="Jenkins J."/>
            <person name="Shu S."/>
            <person name="Lovell J.T."/>
            <person name="Sreedasyam A."/>
            <person name="Maumus F."/>
            <person name="Tiley G.P."/>
            <person name="Fernandez-Pozo N."/>
            <person name="Barry K."/>
            <person name="Chen C."/>
            <person name="Wang M."/>
            <person name="Lipzen A."/>
            <person name="Daum C."/>
            <person name="Saski C.A."/>
            <person name="Payton A.C."/>
            <person name="Mcbreen J.C."/>
            <person name="Conrad R.E."/>
            <person name="Kollar L.M."/>
            <person name="Olsson S."/>
            <person name="Huttunen S."/>
            <person name="Landis J.B."/>
            <person name="Wickett N.J."/>
            <person name="Johnson M.G."/>
            <person name="Rensing S.A."/>
            <person name="Grimwood J."/>
            <person name="Schmutz J."/>
            <person name="Mcdaniel S.F."/>
        </authorList>
    </citation>
    <scope>NUCLEOTIDE SEQUENCE [LARGE SCALE GENOMIC DNA]</scope>
    <source>
        <strain evidence="11 12">R40</strain>
    </source>
</reference>
<dbReference type="PROSITE" id="PS50089">
    <property type="entry name" value="ZF_RING_2"/>
    <property type="match status" value="1"/>
</dbReference>
<dbReference type="Gene3D" id="3.30.40.10">
    <property type="entry name" value="Zinc/RING finger domain, C3HC4 (zinc finger)"/>
    <property type="match status" value="2"/>
</dbReference>
<dbReference type="AlphaFoldDB" id="A0A8T0HE40"/>
<dbReference type="InterPro" id="IPR036420">
    <property type="entry name" value="BRCT_dom_sf"/>
</dbReference>
<keyword evidence="2" id="KW-0158">Chromosome</keyword>
<dbReference type="Pfam" id="PF12738">
    <property type="entry name" value="PTCB-BRCT"/>
    <property type="match status" value="1"/>
</dbReference>
<dbReference type="SMART" id="SM00184">
    <property type="entry name" value="RING"/>
    <property type="match status" value="2"/>
</dbReference>
<feature type="domain" description="RING-type" evidence="9">
    <location>
        <begin position="793"/>
        <end position="835"/>
    </location>
</feature>
<evidence type="ECO:0000313" key="12">
    <source>
        <dbReference type="Proteomes" id="UP000822688"/>
    </source>
</evidence>
<keyword evidence="3" id="KW-0479">Metal-binding</keyword>
<evidence type="ECO:0000256" key="6">
    <source>
        <dbReference type="ARBA" id="ARBA00031556"/>
    </source>
</evidence>
<keyword evidence="4 7" id="KW-0863">Zinc-finger</keyword>
<dbReference type="CDD" id="cd22671">
    <property type="entry name" value="FHA_APTX-like"/>
    <property type="match status" value="1"/>
</dbReference>
<dbReference type="SMART" id="SM00292">
    <property type="entry name" value="BRCT"/>
    <property type="match status" value="1"/>
</dbReference>
<gene>
    <name evidence="11" type="ORF">KC19_6G040100</name>
</gene>
<keyword evidence="5" id="KW-0862">Zinc</keyword>
<evidence type="ECO:0000259" key="9">
    <source>
        <dbReference type="PROSITE" id="PS50089"/>
    </source>
</evidence>
<evidence type="ECO:0000256" key="7">
    <source>
        <dbReference type="PROSITE-ProRule" id="PRU00175"/>
    </source>
</evidence>
<dbReference type="InterPro" id="IPR018957">
    <property type="entry name" value="Znf_C3HC4_RING-type"/>
</dbReference>
<evidence type="ECO:0000259" key="10">
    <source>
        <dbReference type="PROSITE" id="PS50172"/>
    </source>
</evidence>
<dbReference type="SUPFAM" id="SSF57903">
    <property type="entry name" value="FYVE/PHD zinc finger"/>
    <property type="match status" value="1"/>
</dbReference>
<dbReference type="InterPro" id="IPR013083">
    <property type="entry name" value="Znf_RING/FYVE/PHD"/>
</dbReference>
<dbReference type="GO" id="GO:0005694">
    <property type="term" value="C:chromosome"/>
    <property type="evidence" value="ECO:0007669"/>
    <property type="project" value="UniProtKB-SubCell"/>
</dbReference>